<dbReference type="AlphaFoldDB" id="A0A9D3Z6K3"/>
<reference evidence="1" key="2">
    <citation type="submission" date="2020-11" db="EMBL/GenBank/DDBJ databases">
        <authorList>
            <person name="McCartney M.A."/>
            <person name="Auch B."/>
            <person name="Kono T."/>
            <person name="Mallez S."/>
            <person name="Becker A."/>
            <person name="Gohl D.M."/>
            <person name="Silverstein K.A.T."/>
            <person name="Koren S."/>
            <person name="Bechman K.B."/>
            <person name="Herman A."/>
            <person name="Abrahante J.E."/>
            <person name="Garbe J."/>
        </authorList>
    </citation>
    <scope>NUCLEOTIDE SEQUENCE</scope>
    <source>
        <strain evidence="1">Duluth1</strain>
        <tissue evidence="1">Whole animal</tissue>
    </source>
</reference>
<comment type="caution">
    <text evidence="1">The sequence shown here is derived from an EMBL/GenBank/DDBJ whole genome shotgun (WGS) entry which is preliminary data.</text>
</comment>
<evidence type="ECO:0000313" key="1">
    <source>
        <dbReference type="EMBL" id="KAH3711681.1"/>
    </source>
</evidence>
<protein>
    <submittedName>
        <fullName evidence="1">Uncharacterized protein</fullName>
    </submittedName>
</protein>
<keyword evidence="2" id="KW-1185">Reference proteome</keyword>
<dbReference type="EMBL" id="JAIWYP010000014">
    <property type="protein sequence ID" value="KAH3711681.1"/>
    <property type="molecule type" value="Genomic_DNA"/>
</dbReference>
<accession>A0A9D3Z6K3</accession>
<dbReference type="Proteomes" id="UP000828390">
    <property type="component" value="Unassembled WGS sequence"/>
</dbReference>
<proteinExistence type="predicted"/>
<evidence type="ECO:0000313" key="2">
    <source>
        <dbReference type="Proteomes" id="UP000828390"/>
    </source>
</evidence>
<gene>
    <name evidence="1" type="ORF">DPMN_071353</name>
</gene>
<reference evidence="1" key="1">
    <citation type="journal article" date="2019" name="bioRxiv">
        <title>The Genome of the Zebra Mussel, Dreissena polymorpha: A Resource for Invasive Species Research.</title>
        <authorList>
            <person name="McCartney M.A."/>
            <person name="Auch B."/>
            <person name="Kono T."/>
            <person name="Mallez S."/>
            <person name="Zhang Y."/>
            <person name="Obille A."/>
            <person name="Becker A."/>
            <person name="Abrahante J.E."/>
            <person name="Garbe J."/>
            <person name="Badalamenti J.P."/>
            <person name="Herman A."/>
            <person name="Mangelson H."/>
            <person name="Liachko I."/>
            <person name="Sullivan S."/>
            <person name="Sone E.D."/>
            <person name="Koren S."/>
            <person name="Silverstein K.A.T."/>
            <person name="Beckman K.B."/>
            <person name="Gohl D.M."/>
        </authorList>
    </citation>
    <scope>NUCLEOTIDE SEQUENCE</scope>
    <source>
        <strain evidence="1">Duluth1</strain>
        <tissue evidence="1">Whole animal</tissue>
    </source>
</reference>
<name>A0A9D3Z6K3_DREPO</name>
<sequence length="72" mass="7951">MLIVMRGVLRIDSHVIGKPGILGWGPVSPMSIYADKVRGNRLKKRQRLMRGYGYALYISGNSLSSWGGYPGV</sequence>
<organism evidence="1 2">
    <name type="scientific">Dreissena polymorpha</name>
    <name type="common">Zebra mussel</name>
    <name type="synonym">Mytilus polymorpha</name>
    <dbReference type="NCBI Taxonomy" id="45954"/>
    <lineage>
        <taxon>Eukaryota</taxon>
        <taxon>Metazoa</taxon>
        <taxon>Spiralia</taxon>
        <taxon>Lophotrochozoa</taxon>
        <taxon>Mollusca</taxon>
        <taxon>Bivalvia</taxon>
        <taxon>Autobranchia</taxon>
        <taxon>Heteroconchia</taxon>
        <taxon>Euheterodonta</taxon>
        <taxon>Imparidentia</taxon>
        <taxon>Neoheterodontei</taxon>
        <taxon>Myida</taxon>
        <taxon>Dreissenoidea</taxon>
        <taxon>Dreissenidae</taxon>
        <taxon>Dreissena</taxon>
    </lineage>
</organism>